<dbReference type="EMBL" id="VIBQ01000079">
    <property type="protein sequence ID" value="KAB8643114.1"/>
    <property type="molecule type" value="Genomic_DNA"/>
</dbReference>
<name>A0A5N6L400_9ROSI</name>
<keyword evidence="2" id="KW-1185">Reference proteome</keyword>
<accession>A0A5N6L400</accession>
<sequence length="124" mass="13830">MRKWHATKTEEHVAYNIRRPTWLPIFINLTVAIAALDEDSGPEGGYGLGDEGEGRGRCCSTAGEKSHQKLMRWRTMEPPLEVGGDDLVHSGHVAGAQGVIEGENHPLITRRITFFQSFLRVSQF</sequence>
<reference evidence="1 2" key="1">
    <citation type="submission" date="2019-06" db="EMBL/GenBank/DDBJ databases">
        <title>A chromosomal-level reference genome of Carpinus fangiana (Coryloideae, Betulaceae).</title>
        <authorList>
            <person name="Yang X."/>
            <person name="Wang Z."/>
            <person name="Zhang L."/>
            <person name="Hao G."/>
            <person name="Liu J."/>
            <person name="Yang Y."/>
        </authorList>
    </citation>
    <scope>NUCLEOTIDE SEQUENCE [LARGE SCALE GENOMIC DNA]</scope>
    <source>
        <strain evidence="1">Cfa_2016G</strain>
        <tissue evidence="1">Leaf</tissue>
    </source>
</reference>
<gene>
    <name evidence="1" type="ORF">FH972_026110</name>
</gene>
<organism evidence="1 2">
    <name type="scientific">Carpinus fangiana</name>
    <dbReference type="NCBI Taxonomy" id="176857"/>
    <lineage>
        <taxon>Eukaryota</taxon>
        <taxon>Viridiplantae</taxon>
        <taxon>Streptophyta</taxon>
        <taxon>Embryophyta</taxon>
        <taxon>Tracheophyta</taxon>
        <taxon>Spermatophyta</taxon>
        <taxon>Magnoliopsida</taxon>
        <taxon>eudicotyledons</taxon>
        <taxon>Gunneridae</taxon>
        <taxon>Pentapetalae</taxon>
        <taxon>rosids</taxon>
        <taxon>fabids</taxon>
        <taxon>Fagales</taxon>
        <taxon>Betulaceae</taxon>
        <taxon>Carpinus</taxon>
    </lineage>
</organism>
<dbReference type="AlphaFoldDB" id="A0A5N6L400"/>
<evidence type="ECO:0000313" key="1">
    <source>
        <dbReference type="EMBL" id="KAB8643114.1"/>
    </source>
</evidence>
<dbReference type="Proteomes" id="UP000327013">
    <property type="component" value="Unassembled WGS sequence"/>
</dbReference>
<comment type="caution">
    <text evidence="1">The sequence shown here is derived from an EMBL/GenBank/DDBJ whole genome shotgun (WGS) entry which is preliminary data.</text>
</comment>
<evidence type="ECO:0000313" key="2">
    <source>
        <dbReference type="Proteomes" id="UP000327013"/>
    </source>
</evidence>
<proteinExistence type="predicted"/>
<protein>
    <submittedName>
        <fullName evidence="1">Uncharacterized protein</fullName>
    </submittedName>
</protein>